<organism evidence="1 2">
    <name type="scientific">Desulfosporosinus lacus DSM 15449</name>
    <dbReference type="NCBI Taxonomy" id="1121420"/>
    <lineage>
        <taxon>Bacteria</taxon>
        <taxon>Bacillati</taxon>
        <taxon>Bacillota</taxon>
        <taxon>Clostridia</taxon>
        <taxon>Eubacteriales</taxon>
        <taxon>Desulfitobacteriaceae</taxon>
        <taxon>Desulfosporosinus</taxon>
    </lineage>
</organism>
<dbReference type="OrthoDB" id="1799131at2"/>
<accession>A0A1M5QQM3</accession>
<keyword evidence="2" id="KW-1185">Reference proteome</keyword>
<protein>
    <submittedName>
        <fullName evidence="1">Uncharacterized protein</fullName>
    </submittedName>
</protein>
<dbReference type="RefSeq" id="WP_073027347.1">
    <property type="nucleotide sequence ID" value="NZ_FQXJ01000003.1"/>
</dbReference>
<name>A0A1M5QQM3_9FIRM</name>
<gene>
    <name evidence="1" type="ORF">SAMN02746098_00332</name>
</gene>
<dbReference type="AlphaFoldDB" id="A0A1M5QQM3"/>
<evidence type="ECO:0000313" key="2">
    <source>
        <dbReference type="Proteomes" id="UP000183954"/>
    </source>
</evidence>
<proteinExistence type="predicted"/>
<reference evidence="2" key="1">
    <citation type="submission" date="2016-11" db="EMBL/GenBank/DDBJ databases">
        <authorList>
            <person name="Varghese N."/>
            <person name="Submissions S."/>
        </authorList>
    </citation>
    <scope>NUCLEOTIDE SEQUENCE [LARGE SCALE GENOMIC DNA]</scope>
    <source>
        <strain evidence="2">DSM 15449</strain>
    </source>
</reference>
<sequence length="72" mass="8180">MYIAFPADEKVKARLDAVCKSLNISLEEWFETALIESEHGVLTSLLSSNSEDQSGWKWDANLCRFVRSNEAE</sequence>
<dbReference type="Proteomes" id="UP000183954">
    <property type="component" value="Unassembled WGS sequence"/>
</dbReference>
<evidence type="ECO:0000313" key="1">
    <source>
        <dbReference type="EMBL" id="SHH16248.1"/>
    </source>
</evidence>
<dbReference type="EMBL" id="FQXJ01000003">
    <property type="protein sequence ID" value="SHH16248.1"/>
    <property type="molecule type" value="Genomic_DNA"/>
</dbReference>